<protein>
    <submittedName>
        <fullName evidence="7">Ribonuclease E/G</fullName>
    </submittedName>
</protein>
<comment type="caution">
    <text evidence="7">The sequence shown here is derived from an EMBL/GenBank/DDBJ whole genome shotgun (WGS) entry which is preliminary data.</text>
</comment>
<dbReference type="InterPro" id="IPR012340">
    <property type="entry name" value="NA-bd_OB-fold"/>
</dbReference>
<reference evidence="7" key="1">
    <citation type="submission" date="2020-08" db="EMBL/GenBank/DDBJ databases">
        <title>Genome public.</title>
        <authorList>
            <person name="Liu C."/>
            <person name="Sun Q."/>
        </authorList>
    </citation>
    <scope>NUCLEOTIDE SEQUENCE</scope>
    <source>
        <strain evidence="7">NSJ-55</strain>
    </source>
</reference>
<evidence type="ECO:0000256" key="1">
    <source>
        <dbReference type="ARBA" id="ARBA00001946"/>
    </source>
</evidence>
<evidence type="ECO:0000256" key="3">
    <source>
        <dbReference type="ARBA" id="ARBA00022801"/>
    </source>
</evidence>
<dbReference type="GO" id="GO:0004540">
    <property type="term" value="F:RNA nuclease activity"/>
    <property type="evidence" value="ECO:0007669"/>
    <property type="project" value="InterPro"/>
</dbReference>
<dbReference type="Pfam" id="PF10150">
    <property type="entry name" value="RNase_E_G"/>
    <property type="match status" value="1"/>
</dbReference>
<dbReference type="GO" id="GO:0016787">
    <property type="term" value="F:hydrolase activity"/>
    <property type="evidence" value="ECO:0007669"/>
    <property type="project" value="UniProtKB-KW"/>
</dbReference>
<dbReference type="EMBL" id="JACOPF010000001">
    <property type="protein sequence ID" value="MBC5687832.1"/>
    <property type="molecule type" value="Genomic_DNA"/>
</dbReference>
<gene>
    <name evidence="7" type="ORF">H8S37_02620</name>
</gene>
<name>A0A923LFN2_9FIRM</name>
<dbReference type="PANTHER" id="PTHR30001">
    <property type="entry name" value="RIBONUCLEASE"/>
    <property type="match status" value="1"/>
</dbReference>
<comment type="cofactor">
    <cofactor evidence="1">
        <name>Mg(2+)</name>
        <dbReference type="ChEBI" id="CHEBI:18420"/>
    </cofactor>
</comment>
<keyword evidence="4" id="KW-0460">Magnesium</keyword>
<dbReference type="CDD" id="cd04453">
    <property type="entry name" value="S1_RNase_E"/>
    <property type="match status" value="1"/>
</dbReference>
<dbReference type="GO" id="GO:0006364">
    <property type="term" value="P:rRNA processing"/>
    <property type="evidence" value="ECO:0007669"/>
    <property type="project" value="TreeGrafter"/>
</dbReference>
<evidence type="ECO:0000313" key="7">
    <source>
        <dbReference type="EMBL" id="MBC5687832.1"/>
    </source>
</evidence>
<dbReference type="RefSeq" id="WP_186874492.1">
    <property type="nucleotide sequence ID" value="NZ_JACOPF010000001.1"/>
</dbReference>
<evidence type="ECO:0000256" key="5">
    <source>
        <dbReference type="ARBA" id="ARBA00022884"/>
    </source>
</evidence>
<dbReference type="GO" id="GO:0046872">
    <property type="term" value="F:metal ion binding"/>
    <property type="evidence" value="ECO:0007669"/>
    <property type="project" value="UniProtKB-KW"/>
</dbReference>
<evidence type="ECO:0000259" key="6">
    <source>
        <dbReference type="Pfam" id="PF10150"/>
    </source>
</evidence>
<proteinExistence type="predicted"/>
<evidence type="ECO:0000313" key="8">
    <source>
        <dbReference type="Proteomes" id="UP000652477"/>
    </source>
</evidence>
<dbReference type="Gene3D" id="2.40.50.140">
    <property type="entry name" value="Nucleic acid-binding proteins"/>
    <property type="match status" value="1"/>
</dbReference>
<dbReference type="PANTHER" id="PTHR30001:SF0">
    <property type="entry name" value="RIBONUCLEASE G"/>
    <property type="match status" value="1"/>
</dbReference>
<dbReference type="GO" id="GO:0003723">
    <property type="term" value="F:RNA binding"/>
    <property type="evidence" value="ECO:0007669"/>
    <property type="project" value="UniProtKB-KW"/>
</dbReference>
<organism evidence="7 8">
    <name type="scientific">Mediterraneibacter hominis</name>
    <dbReference type="NCBI Taxonomy" id="2763054"/>
    <lineage>
        <taxon>Bacteria</taxon>
        <taxon>Bacillati</taxon>
        <taxon>Bacillota</taxon>
        <taxon>Clostridia</taxon>
        <taxon>Lachnospirales</taxon>
        <taxon>Lachnospiraceae</taxon>
        <taxon>Mediterraneibacter</taxon>
    </lineage>
</organism>
<dbReference type="InterPro" id="IPR004659">
    <property type="entry name" value="RNase_E/G"/>
</dbReference>
<keyword evidence="8" id="KW-1185">Reference proteome</keyword>
<keyword evidence="2" id="KW-0479">Metal-binding</keyword>
<keyword evidence="5" id="KW-0694">RNA-binding</keyword>
<dbReference type="SUPFAM" id="SSF50249">
    <property type="entry name" value="Nucleic acid-binding proteins"/>
    <property type="match status" value="1"/>
</dbReference>
<sequence>MCQKRKVLIILKETTVWTYFLEEDKIVEIHCSPLKNEDQKREPELGNIYVGRVKTIVANIGAAFIEIQKGITCYYDISQAEHAFFTDKKGKKPICIDDELLVQINKEAVKTKAATVTSNISLTGRFAVLTHGNTRIGVSGKLPKEQKEAYKAELAHLKNDAFGVIVRTNAATVSFDEVLKEIYRLKEEYDAILQRARTRPCYSCLKSAPPAYITDLKNVYTEGLEEIVVESNELYTRIHNYFEKEQPEILPKLRLYEDKQLSLSKLYSTEQALERALKEHVWLKNGGYLVVQPTEALTVIDVNSGKYTAKKKCQDAGFRVNLEAAKEAAHQIRIRNLSGIIIVDFINMDSDEEWKALLKEFKAYLEKDPIQTTLVDVTPLQLVEITRKKVRKPLHEVVAAINCIQ</sequence>
<keyword evidence="3" id="KW-0378">Hydrolase</keyword>
<feature type="domain" description="RNA-binding protein AU-1/Ribonuclease E/G" evidence="6">
    <location>
        <begin position="121"/>
        <end position="390"/>
    </location>
</feature>
<evidence type="ECO:0000256" key="4">
    <source>
        <dbReference type="ARBA" id="ARBA00022842"/>
    </source>
</evidence>
<dbReference type="InterPro" id="IPR019307">
    <property type="entry name" value="RNA-bd_AU-1/RNase_E/G"/>
</dbReference>
<dbReference type="GO" id="GO:0005737">
    <property type="term" value="C:cytoplasm"/>
    <property type="evidence" value="ECO:0007669"/>
    <property type="project" value="TreeGrafter"/>
</dbReference>
<accession>A0A923LFN2</accession>
<dbReference type="Proteomes" id="UP000652477">
    <property type="component" value="Unassembled WGS sequence"/>
</dbReference>
<evidence type="ECO:0000256" key="2">
    <source>
        <dbReference type="ARBA" id="ARBA00022723"/>
    </source>
</evidence>
<dbReference type="AlphaFoldDB" id="A0A923LFN2"/>